<reference evidence="1 2" key="1">
    <citation type="journal article" date="2021" name="BMC Genomics">
        <title>Telomere-to-telomere genome assembly of asparaginase-producing Trichoderma simmonsii.</title>
        <authorList>
            <person name="Chung D."/>
            <person name="Kwon Y.M."/>
            <person name="Yang Y."/>
        </authorList>
    </citation>
    <scope>NUCLEOTIDE SEQUENCE [LARGE SCALE GENOMIC DNA]</scope>
    <source>
        <strain evidence="1 2">GH-Sj1</strain>
    </source>
</reference>
<sequence>MQQAREHDPGATNTFDALTNSLRRPTDLHVCLWEHDMPSSSAGTASIRGWVPCCIFLANHQALRRSTSTARIAHPATNLSMESLKVLILVVHNCSFLVEHEEPCRHSQP</sequence>
<protein>
    <submittedName>
        <fullName evidence="1">Uncharacterized protein</fullName>
    </submittedName>
</protein>
<evidence type="ECO:0000313" key="1">
    <source>
        <dbReference type="EMBL" id="QYS99052.1"/>
    </source>
</evidence>
<name>A0A8G0LB20_9HYPO</name>
<evidence type="ECO:0000313" key="2">
    <source>
        <dbReference type="Proteomes" id="UP000826661"/>
    </source>
</evidence>
<proteinExistence type="predicted"/>
<accession>A0A8G0LB20</accession>
<dbReference type="AlphaFoldDB" id="A0A8G0LB20"/>
<gene>
    <name evidence="1" type="ORF">H0G86_006200</name>
</gene>
<dbReference type="Proteomes" id="UP000826661">
    <property type="component" value="Chromosome III"/>
</dbReference>
<organism evidence="1 2">
    <name type="scientific">Trichoderma simmonsii</name>
    <dbReference type="NCBI Taxonomy" id="1491479"/>
    <lineage>
        <taxon>Eukaryota</taxon>
        <taxon>Fungi</taxon>
        <taxon>Dikarya</taxon>
        <taxon>Ascomycota</taxon>
        <taxon>Pezizomycotina</taxon>
        <taxon>Sordariomycetes</taxon>
        <taxon>Hypocreomycetidae</taxon>
        <taxon>Hypocreales</taxon>
        <taxon>Hypocreaceae</taxon>
        <taxon>Trichoderma</taxon>
    </lineage>
</organism>
<keyword evidence="2" id="KW-1185">Reference proteome</keyword>
<dbReference type="EMBL" id="CP075866">
    <property type="protein sequence ID" value="QYS99052.1"/>
    <property type="molecule type" value="Genomic_DNA"/>
</dbReference>